<dbReference type="InterPro" id="IPR002711">
    <property type="entry name" value="HNH"/>
</dbReference>
<dbReference type="RefSeq" id="WP_138403659.1">
    <property type="nucleotide sequence ID" value="NZ_VBSP01000002.1"/>
</dbReference>
<evidence type="ECO:0000256" key="2">
    <source>
        <dbReference type="ARBA" id="ARBA00022801"/>
    </source>
</evidence>
<evidence type="ECO:0000313" key="7">
    <source>
        <dbReference type="Proteomes" id="UP000306420"/>
    </source>
</evidence>
<proteinExistence type="inferred from homology"/>
<dbReference type="PANTHER" id="PTHR41286:SF1">
    <property type="entry name" value="HNH NUCLEASE YAJD-RELATED"/>
    <property type="match status" value="1"/>
</dbReference>
<dbReference type="InterPro" id="IPR003615">
    <property type="entry name" value="HNH_nuc"/>
</dbReference>
<keyword evidence="2" id="KW-0378">Hydrolase</keyword>
<dbReference type="GO" id="GO:0004519">
    <property type="term" value="F:endonuclease activity"/>
    <property type="evidence" value="ECO:0007669"/>
    <property type="project" value="UniProtKB-KW"/>
</dbReference>
<dbReference type="GO" id="GO:0016787">
    <property type="term" value="F:hydrolase activity"/>
    <property type="evidence" value="ECO:0007669"/>
    <property type="project" value="UniProtKB-KW"/>
</dbReference>
<reference evidence="6 7" key="1">
    <citation type="submission" date="2019-05" db="EMBL/GenBank/DDBJ databases">
        <title>The metagenome of a microbial culture collection derived from dairy environment covers the genomic content of the human microbiome.</title>
        <authorList>
            <person name="Roder T."/>
            <person name="Wuthrich D."/>
            <person name="Sattari Z."/>
            <person name="Von Ah U."/>
            <person name="Bar C."/>
            <person name="Ronchi F."/>
            <person name="Macpherson A.J."/>
            <person name="Ganal-Vonarburg S.C."/>
            <person name="Bruggmann R."/>
            <person name="Vergeres G."/>
        </authorList>
    </citation>
    <scope>NUCLEOTIDE SEQUENCE [LARGE SCALE GENOMIC DNA]</scope>
    <source>
        <strain evidence="6 7">FAM 24227</strain>
    </source>
</reference>
<organism evidence="6 7">
    <name type="scientific">Ruoffia tabacinasalis</name>
    <dbReference type="NCBI Taxonomy" id="87458"/>
    <lineage>
        <taxon>Bacteria</taxon>
        <taxon>Bacillati</taxon>
        <taxon>Bacillota</taxon>
        <taxon>Bacilli</taxon>
        <taxon>Lactobacillales</taxon>
        <taxon>Aerococcaceae</taxon>
        <taxon>Ruoffia</taxon>
    </lineage>
</organism>
<keyword evidence="6" id="KW-0255">Endonuclease</keyword>
<dbReference type="Pfam" id="PF01844">
    <property type="entry name" value="HNH"/>
    <property type="match status" value="1"/>
</dbReference>
<dbReference type="GO" id="GO:0008270">
    <property type="term" value="F:zinc ion binding"/>
    <property type="evidence" value="ECO:0007669"/>
    <property type="project" value="InterPro"/>
</dbReference>
<gene>
    <name evidence="6" type="ORF">FEZ33_01250</name>
</gene>
<dbReference type="SMART" id="SM00507">
    <property type="entry name" value="HNHc"/>
    <property type="match status" value="1"/>
</dbReference>
<dbReference type="AlphaFoldDB" id="A0A5R9EFX5"/>
<dbReference type="OrthoDB" id="9811997at2"/>
<dbReference type="Gene3D" id="1.10.30.50">
    <property type="match status" value="1"/>
</dbReference>
<dbReference type="CDD" id="cd00085">
    <property type="entry name" value="HNHc"/>
    <property type="match status" value="1"/>
</dbReference>
<keyword evidence="1" id="KW-0540">Nuclease</keyword>
<protein>
    <recommendedName>
        <fullName evidence="4">Putative HNH nuclease YajD</fullName>
    </recommendedName>
</protein>
<evidence type="ECO:0000256" key="3">
    <source>
        <dbReference type="ARBA" id="ARBA00038412"/>
    </source>
</evidence>
<sequence length="105" mass="12423">MLDALKILARVDLQSQLTSEERDQFYWSSPWRKIKPIILQRDNHECQVCKDSGRVTLTKLIVHHIKPLEYYPDLGLDEDNLLTVCHSCHNSIHFDTKDDGFVDWW</sequence>
<dbReference type="PANTHER" id="PTHR41286">
    <property type="entry name" value="HNH NUCLEASE YAJD-RELATED"/>
    <property type="match status" value="1"/>
</dbReference>
<comment type="similarity">
    <text evidence="3">Belongs to the HNH nuclease family.</text>
</comment>
<name>A0A5R9EFX5_9LACT</name>
<evidence type="ECO:0000256" key="4">
    <source>
        <dbReference type="ARBA" id="ARBA00040194"/>
    </source>
</evidence>
<dbReference type="Proteomes" id="UP000306420">
    <property type="component" value="Unassembled WGS sequence"/>
</dbReference>
<evidence type="ECO:0000313" key="6">
    <source>
        <dbReference type="EMBL" id="TLQ49377.1"/>
    </source>
</evidence>
<dbReference type="GO" id="GO:0003676">
    <property type="term" value="F:nucleic acid binding"/>
    <property type="evidence" value="ECO:0007669"/>
    <property type="project" value="InterPro"/>
</dbReference>
<dbReference type="EMBL" id="VBSP01000002">
    <property type="protein sequence ID" value="TLQ49377.1"/>
    <property type="molecule type" value="Genomic_DNA"/>
</dbReference>
<accession>A0A5R9EFX5</accession>
<evidence type="ECO:0000259" key="5">
    <source>
        <dbReference type="SMART" id="SM00507"/>
    </source>
</evidence>
<feature type="domain" description="HNH nuclease" evidence="5">
    <location>
        <begin position="33"/>
        <end position="90"/>
    </location>
</feature>
<comment type="caution">
    <text evidence="6">The sequence shown here is derived from an EMBL/GenBank/DDBJ whole genome shotgun (WGS) entry which is preliminary data.</text>
</comment>
<evidence type="ECO:0000256" key="1">
    <source>
        <dbReference type="ARBA" id="ARBA00022722"/>
    </source>
</evidence>
<dbReference type="GO" id="GO:0005829">
    <property type="term" value="C:cytosol"/>
    <property type="evidence" value="ECO:0007669"/>
    <property type="project" value="TreeGrafter"/>
</dbReference>